<dbReference type="GeneID" id="83156343"/>
<dbReference type="OrthoDB" id="9796485at2"/>
<dbReference type="Gene3D" id="3.40.50.850">
    <property type="entry name" value="Isochorismatase-like"/>
    <property type="match status" value="1"/>
</dbReference>
<dbReference type="InterPro" id="IPR052347">
    <property type="entry name" value="Isochorismatase_Nicotinamidase"/>
</dbReference>
<evidence type="ECO:0000256" key="5">
    <source>
        <dbReference type="ARBA" id="ARBA00037900"/>
    </source>
</evidence>
<dbReference type="KEGG" id="rch:RUM_16300"/>
<keyword evidence="10" id="KW-1185">Reference proteome</keyword>
<sequence length="172" mass="18710">MKILIVIDMQNDFIDGALGTPEAVEIVPAVAEKIRQYREAGNLVVFTRDTHGEDYLDTQEGQNLPVIHCVEGTSGWEISPQLPVENARIINKPSFGSLELADYVASFEQIDSIELVGLCTDICVISNAMILKAALPEIPLLVDASCCAGVTPESHRNALEAMKMCQITVTHS</sequence>
<dbReference type="STRING" id="213810.RUM_16300"/>
<evidence type="ECO:0000256" key="4">
    <source>
        <dbReference type="ARBA" id="ARBA00022801"/>
    </source>
</evidence>
<dbReference type="EC" id="3.5.1.19" evidence="6"/>
<dbReference type="RefSeq" id="WP_015558621.1">
    <property type="nucleotide sequence ID" value="NC_021039.1"/>
</dbReference>
<evidence type="ECO:0000259" key="8">
    <source>
        <dbReference type="Pfam" id="PF00857"/>
    </source>
</evidence>
<dbReference type="HOGENOM" id="CLU_068979_12_0_9"/>
<dbReference type="Pfam" id="PF00857">
    <property type="entry name" value="Isochorismatase"/>
    <property type="match status" value="1"/>
</dbReference>
<comment type="pathway">
    <text evidence="5">Cofactor biosynthesis; nicotinate biosynthesis; nicotinate from nicotinamide: step 1/1.</text>
</comment>
<dbReference type="GO" id="GO:0046872">
    <property type="term" value="F:metal ion binding"/>
    <property type="evidence" value="ECO:0007669"/>
    <property type="project" value="UniProtKB-KW"/>
</dbReference>
<evidence type="ECO:0000313" key="9">
    <source>
        <dbReference type="EMBL" id="CBL17715.1"/>
    </source>
</evidence>
<evidence type="ECO:0000256" key="6">
    <source>
        <dbReference type="ARBA" id="ARBA00039017"/>
    </source>
</evidence>
<gene>
    <name evidence="9" type="ordered locus">RUM_16300</name>
</gene>
<dbReference type="PATRIC" id="fig|213810.4.peg.1529"/>
<dbReference type="GO" id="GO:0008936">
    <property type="term" value="F:nicotinamidase activity"/>
    <property type="evidence" value="ECO:0007669"/>
    <property type="project" value="UniProtKB-EC"/>
</dbReference>
<comment type="similarity">
    <text evidence="1">Belongs to the isochorismatase family.</text>
</comment>
<dbReference type="AlphaFoldDB" id="D4LDM0"/>
<feature type="domain" description="Isochorismatase-like" evidence="8">
    <location>
        <begin position="3"/>
        <end position="170"/>
    </location>
</feature>
<dbReference type="SUPFAM" id="SSF52499">
    <property type="entry name" value="Isochorismatase-like hydrolases"/>
    <property type="match status" value="1"/>
</dbReference>
<name>D4LDM0_RUMC1</name>
<reference evidence="9" key="2">
    <citation type="submission" date="2010-03" db="EMBL/GenBank/DDBJ databases">
        <authorList>
            <person name="Pajon A."/>
        </authorList>
    </citation>
    <scope>NUCLEOTIDE SEQUENCE</scope>
    <source>
        <strain evidence="9">Type strain: 18P13</strain>
    </source>
</reference>
<keyword evidence="4" id="KW-0378">Hydrolase</keyword>
<keyword evidence="2" id="KW-0662">Pyridine nucleotide biosynthesis</keyword>
<reference evidence="9" key="1">
    <citation type="submission" date="2010-03" db="EMBL/GenBank/DDBJ databases">
        <title>The genome sequence of Ruminococcus sp. 18P13.</title>
        <authorList>
            <consortium name="metaHIT consortium -- http://www.metahit.eu/"/>
            <person name="Pajon A."/>
            <person name="Turner K."/>
            <person name="Parkhill J."/>
            <person name="Bernalier A."/>
        </authorList>
    </citation>
    <scope>NUCLEOTIDE SEQUENCE [LARGE SCALE GENOMIC DNA]</scope>
    <source>
        <strain evidence="9">Type strain: 18P13</strain>
    </source>
</reference>
<dbReference type="GO" id="GO:0019363">
    <property type="term" value="P:pyridine nucleotide biosynthetic process"/>
    <property type="evidence" value="ECO:0007669"/>
    <property type="project" value="UniProtKB-KW"/>
</dbReference>
<proteinExistence type="inferred from homology"/>
<dbReference type="PANTHER" id="PTHR11080">
    <property type="entry name" value="PYRAZINAMIDASE/NICOTINAMIDASE"/>
    <property type="match status" value="1"/>
</dbReference>
<dbReference type="EMBL" id="FP929052">
    <property type="protein sequence ID" value="CBL17715.1"/>
    <property type="molecule type" value="Genomic_DNA"/>
</dbReference>
<dbReference type="Proteomes" id="UP000007054">
    <property type="component" value="Chromosome"/>
</dbReference>
<evidence type="ECO:0000256" key="2">
    <source>
        <dbReference type="ARBA" id="ARBA00022642"/>
    </source>
</evidence>
<evidence type="ECO:0000313" key="10">
    <source>
        <dbReference type="Proteomes" id="UP000007054"/>
    </source>
</evidence>
<dbReference type="BioCyc" id="RCHA213810:RUM_RS07935-MONOMER"/>
<evidence type="ECO:0000256" key="1">
    <source>
        <dbReference type="ARBA" id="ARBA00006336"/>
    </source>
</evidence>
<dbReference type="PANTHER" id="PTHR11080:SF2">
    <property type="entry name" value="LD05707P"/>
    <property type="match status" value="1"/>
</dbReference>
<protein>
    <recommendedName>
        <fullName evidence="6">nicotinamidase</fullName>
        <ecNumber evidence="6">3.5.1.19</ecNumber>
    </recommendedName>
    <alternativeName>
        <fullName evidence="7">Nicotinamide deamidase</fullName>
    </alternativeName>
</protein>
<keyword evidence="3" id="KW-0479">Metal-binding</keyword>
<dbReference type="CDD" id="cd00431">
    <property type="entry name" value="cysteine_hydrolases"/>
    <property type="match status" value="1"/>
</dbReference>
<accession>D4LDM0</accession>
<dbReference type="InterPro" id="IPR000868">
    <property type="entry name" value="Isochorismatase-like_dom"/>
</dbReference>
<evidence type="ECO:0000256" key="7">
    <source>
        <dbReference type="ARBA" id="ARBA00043224"/>
    </source>
</evidence>
<organism evidence="9 10">
    <name type="scientific">Ruminococcus champanellensis (strain DSM 18848 / JCM 17042 / KCTC 15320 / 18P13)</name>
    <dbReference type="NCBI Taxonomy" id="213810"/>
    <lineage>
        <taxon>Bacteria</taxon>
        <taxon>Bacillati</taxon>
        <taxon>Bacillota</taxon>
        <taxon>Clostridia</taxon>
        <taxon>Eubacteriales</taxon>
        <taxon>Oscillospiraceae</taxon>
        <taxon>Ruminococcus</taxon>
    </lineage>
</organism>
<evidence type="ECO:0000256" key="3">
    <source>
        <dbReference type="ARBA" id="ARBA00022723"/>
    </source>
</evidence>
<dbReference type="InterPro" id="IPR036380">
    <property type="entry name" value="Isochorismatase-like_sf"/>
</dbReference>